<feature type="region of interest" description="Disordered" evidence="7">
    <location>
        <begin position="612"/>
        <end position="644"/>
    </location>
</feature>
<feature type="region of interest" description="Disordered" evidence="7">
    <location>
        <begin position="48"/>
        <end position="72"/>
    </location>
</feature>
<sequence>MHYIGLTSRIARSMSAAVRAPGVRLLASRDASLARPLFLRAAYGTAVPPSDRMPASIPGASGPHHRNRPSAADLFDLSRPTSLGCSLLFSDDNPSAPGAGAPAGGAPPAAAGAAGGKGDDDDDHDDVPSDADAPAPQSNAPPAPGRVAVGGISTDGPNSPLATPVPGPVSSIFAIPVQDAPLFPFNPKTITVSDLLVVKHLVELTRDNQDAPIGLFLSRSTKPSDAITGLEDIHSVGMLATILHIRLMDDSSALVAVSPHRRIRAESAVLHDNLMYLNVSDPDAPPHTTGVAGAIAGDASATASEADSDGETSSSSSSSSSASSGAGPAAALPKPAPLTIIDCDASTIETYTAQIMQNIKRLSHLNENFLDTFLRNRDTFTRYHFSGSPQQFVDIVSSFLPQTSPLALQDLLETPLLSLRMKKLLVLLQREIINAQINIKVSSNIESATLKRQREQSIREKMRTLRRELGVDNSSADMLFERYSAKLEKIRSVLPFPVLRALEEEINRLGGTETHSSELSITRNYIDTIFSLPWGVTSEEQFDVRRTREILDEDHFGMDDVKKRIMHFVASSKLKAAARERFIAENRPKEAGASSDVASPGDAMAEELLTDRAPASDDSGSSMAGDKADPDALDDPTVRKSPIGSNAKTFDEFFRIIEADSEFRHNNPSSSAPTGGAAGSGSAATPSDISPDEQLERYRRMEEEYNQKRLSEVPSPKIILLVGPPGVGKTSIARSIAASLGRKYARIAVGGMGDSSELKGHRRTYVGALPGKVVSAIRRSGTFNPLILIDEIDKLSARKSGNSSDPASTFLEILDPEQNYNFVDNYLDFPIDLSDVLFVCTANAKNEIPLPLLDRMEVIDVSGYTPSEKRAIAERYLIPTSIKATGLTDYRISFDPRALSSLADEWSKEAGVRSLKKSVDRLMQALAYDIVLEERPVDQEIRLTKPDLERLLGPSPHGDARIYTSDSGFLPPGVVQVLAYTQIGGSFLFVEALALEQIPEEKVSSTGAIINDEGVTPATPPGRPALPERVTTTLQETGHLGKIIKESTALALTFARHYVATHYPENNFFRRTPNIHLHMPEAAIYKDGPSAGITFATSLVGLALGRGARCDVAMTGELSLGGKLLAIGGVKEKIVAAHRLNVRCVVLPEANRPDWDKLDDSLKAGVSPIFANSFQDAFPYIFGDLPLPEPEIPAAPALD</sequence>
<dbReference type="InterPro" id="IPR020568">
    <property type="entry name" value="Ribosomal_Su5_D2-typ_SF"/>
</dbReference>
<comment type="similarity">
    <text evidence="6">Belongs to the peptidase S16 family.</text>
</comment>
<dbReference type="InterPro" id="IPR003593">
    <property type="entry name" value="AAA+_ATPase"/>
</dbReference>
<evidence type="ECO:0000313" key="10">
    <source>
        <dbReference type="EMBL" id="KCV72580.1"/>
    </source>
</evidence>
<feature type="active site" evidence="6">
    <location>
        <position position="1133"/>
    </location>
</feature>
<evidence type="ECO:0000313" key="11">
    <source>
        <dbReference type="Proteomes" id="UP000030693"/>
    </source>
</evidence>
<dbReference type="SMART" id="SM00464">
    <property type="entry name" value="LON"/>
    <property type="match status" value="1"/>
</dbReference>
<gene>
    <name evidence="10" type="ORF">H696_00171</name>
</gene>
<keyword evidence="5" id="KW-0067">ATP-binding</keyword>
<dbReference type="InterPro" id="IPR027065">
    <property type="entry name" value="Lon_Prtase"/>
</dbReference>
<dbReference type="Gene3D" id="1.10.8.60">
    <property type="match status" value="1"/>
</dbReference>
<dbReference type="RefSeq" id="XP_009492281.1">
    <property type="nucleotide sequence ID" value="XM_009494006.1"/>
</dbReference>
<dbReference type="PRINTS" id="PR00830">
    <property type="entry name" value="ENDOLAPTASE"/>
</dbReference>
<evidence type="ECO:0000256" key="6">
    <source>
        <dbReference type="PROSITE-ProRule" id="PRU01122"/>
    </source>
</evidence>
<dbReference type="Pfam" id="PF05362">
    <property type="entry name" value="Lon_C"/>
    <property type="match status" value="1"/>
</dbReference>
<protein>
    <recommendedName>
        <fullName evidence="12">Lon protease homolog</fullName>
    </recommendedName>
</protein>
<dbReference type="Pfam" id="PF22667">
    <property type="entry name" value="Lon_lid"/>
    <property type="match status" value="1"/>
</dbReference>
<feature type="compositionally biased region" description="Low complexity" evidence="7">
    <location>
        <begin position="616"/>
        <end position="625"/>
    </location>
</feature>
<dbReference type="Gene3D" id="1.20.5.5270">
    <property type="match status" value="1"/>
</dbReference>
<evidence type="ECO:0000256" key="2">
    <source>
        <dbReference type="ARBA" id="ARBA00022741"/>
    </source>
</evidence>
<evidence type="ECO:0000259" key="9">
    <source>
        <dbReference type="PROSITE" id="PS51787"/>
    </source>
</evidence>
<dbReference type="InterPro" id="IPR015947">
    <property type="entry name" value="PUA-like_sf"/>
</dbReference>
<dbReference type="PANTHER" id="PTHR43718:SF2">
    <property type="entry name" value="LON PROTEASE HOMOLOG, MITOCHONDRIAL"/>
    <property type="match status" value="1"/>
</dbReference>
<feature type="region of interest" description="Disordered" evidence="7">
    <location>
        <begin position="86"/>
        <end position="163"/>
    </location>
</feature>
<dbReference type="GO" id="GO:0051131">
    <property type="term" value="P:chaperone-mediated protein complex assembly"/>
    <property type="evidence" value="ECO:0007669"/>
    <property type="project" value="TreeGrafter"/>
</dbReference>
<evidence type="ECO:0000256" key="5">
    <source>
        <dbReference type="ARBA" id="ARBA00022840"/>
    </source>
</evidence>
<dbReference type="Gene3D" id="2.30.130.40">
    <property type="entry name" value="LON domain-like"/>
    <property type="match status" value="1"/>
</dbReference>
<dbReference type="GO" id="GO:0006515">
    <property type="term" value="P:protein quality control for misfolded or incompletely synthesized proteins"/>
    <property type="evidence" value="ECO:0007669"/>
    <property type="project" value="TreeGrafter"/>
</dbReference>
<dbReference type="Gene3D" id="3.40.50.300">
    <property type="entry name" value="P-loop containing nucleotide triphosphate hydrolases"/>
    <property type="match status" value="1"/>
</dbReference>
<dbReference type="AlphaFoldDB" id="A0A058ZDV5"/>
<keyword evidence="4 6" id="KW-0720">Serine protease</keyword>
<dbReference type="PANTHER" id="PTHR43718">
    <property type="entry name" value="LON PROTEASE"/>
    <property type="match status" value="1"/>
</dbReference>
<dbReference type="eggNOG" id="KOG2004">
    <property type="taxonomic scope" value="Eukaryota"/>
</dbReference>
<feature type="region of interest" description="Disordered" evidence="7">
    <location>
        <begin position="299"/>
        <end position="331"/>
    </location>
</feature>
<dbReference type="Gene3D" id="3.30.230.10">
    <property type="match status" value="1"/>
</dbReference>
<dbReference type="Gene3D" id="1.20.58.1480">
    <property type="match status" value="1"/>
</dbReference>
<dbReference type="SUPFAM" id="SSF54211">
    <property type="entry name" value="Ribosomal protein S5 domain 2-like"/>
    <property type="match status" value="1"/>
</dbReference>
<feature type="compositionally biased region" description="Low complexity" evidence="7">
    <location>
        <begin position="668"/>
        <end position="687"/>
    </location>
</feature>
<feature type="compositionally biased region" description="Acidic residues" evidence="7">
    <location>
        <begin position="119"/>
        <end position="129"/>
    </location>
</feature>
<feature type="domain" description="Lon proteolytic" evidence="8">
    <location>
        <begin position="969"/>
        <end position="1184"/>
    </location>
</feature>
<keyword evidence="3 6" id="KW-0378">Hydrolase</keyword>
<keyword evidence="2" id="KW-0547">Nucleotide-binding</keyword>
<evidence type="ECO:0000256" key="4">
    <source>
        <dbReference type="ARBA" id="ARBA00022825"/>
    </source>
</evidence>
<evidence type="ECO:0000256" key="3">
    <source>
        <dbReference type="ARBA" id="ARBA00022801"/>
    </source>
</evidence>
<feature type="compositionally biased region" description="Low complexity" evidence="7">
    <location>
        <begin position="91"/>
        <end position="112"/>
    </location>
</feature>
<keyword evidence="11" id="KW-1185">Reference proteome</keyword>
<evidence type="ECO:0000256" key="7">
    <source>
        <dbReference type="SAM" id="MobiDB-lite"/>
    </source>
</evidence>
<feature type="active site" evidence="6">
    <location>
        <position position="1090"/>
    </location>
</feature>
<dbReference type="GO" id="GO:0004176">
    <property type="term" value="F:ATP-dependent peptidase activity"/>
    <property type="evidence" value="ECO:0007669"/>
    <property type="project" value="UniProtKB-UniRule"/>
</dbReference>
<dbReference type="SUPFAM" id="SSF88697">
    <property type="entry name" value="PUA domain-like"/>
    <property type="match status" value="1"/>
</dbReference>
<dbReference type="SUPFAM" id="SSF52540">
    <property type="entry name" value="P-loop containing nucleoside triphosphate hydrolases"/>
    <property type="match status" value="1"/>
</dbReference>
<reference evidence="10" key="1">
    <citation type="submission" date="2013-04" db="EMBL/GenBank/DDBJ databases">
        <title>The Genome Sequence of Fonticula alba ATCC 38817.</title>
        <authorList>
            <consortium name="The Broad Institute Genomics Platform"/>
            <person name="Russ C."/>
            <person name="Cuomo C."/>
            <person name="Burger G."/>
            <person name="Gray M.W."/>
            <person name="Holland P.W.H."/>
            <person name="King N."/>
            <person name="Lang F.B.F."/>
            <person name="Roger A.J."/>
            <person name="Ruiz-Trillo I."/>
            <person name="Brown M."/>
            <person name="Walker B."/>
            <person name="Young S."/>
            <person name="Zeng Q."/>
            <person name="Gargeya S."/>
            <person name="Fitzgerald M."/>
            <person name="Haas B."/>
            <person name="Abouelleil A."/>
            <person name="Allen A.W."/>
            <person name="Alvarado L."/>
            <person name="Arachchi H.M."/>
            <person name="Berlin A.M."/>
            <person name="Chapman S.B."/>
            <person name="Gainer-Dewar J."/>
            <person name="Goldberg J."/>
            <person name="Griggs A."/>
            <person name="Gujja S."/>
            <person name="Hansen M."/>
            <person name="Howarth C."/>
            <person name="Imamovic A."/>
            <person name="Ireland A."/>
            <person name="Larimer J."/>
            <person name="McCowan C."/>
            <person name="Murphy C."/>
            <person name="Pearson M."/>
            <person name="Poon T.W."/>
            <person name="Priest M."/>
            <person name="Roberts A."/>
            <person name="Saif S."/>
            <person name="Shea T."/>
            <person name="Sisk P."/>
            <person name="Sykes S."/>
            <person name="Wortman J."/>
            <person name="Nusbaum C."/>
            <person name="Birren B."/>
        </authorList>
    </citation>
    <scope>NUCLEOTIDE SEQUENCE [LARGE SCALE GENOMIC DNA]</scope>
    <source>
        <strain evidence="10">ATCC 38817</strain>
    </source>
</reference>
<dbReference type="GeneID" id="20524896"/>
<dbReference type="InterPro" id="IPR003111">
    <property type="entry name" value="Lon_prtase_N"/>
</dbReference>
<dbReference type="OrthoDB" id="2411602at2759"/>
<dbReference type="GO" id="GO:0007005">
    <property type="term" value="P:mitochondrion organization"/>
    <property type="evidence" value="ECO:0007669"/>
    <property type="project" value="TreeGrafter"/>
</dbReference>
<dbReference type="OMA" id="NNESTHR"/>
<name>A0A058ZDV5_FONAL</name>
<dbReference type="GO" id="GO:0003697">
    <property type="term" value="F:single-stranded DNA binding"/>
    <property type="evidence" value="ECO:0007669"/>
    <property type="project" value="TreeGrafter"/>
</dbReference>
<dbReference type="STRING" id="691883.A0A058ZDV5"/>
<dbReference type="InterPro" id="IPR008269">
    <property type="entry name" value="Lon_proteolytic"/>
</dbReference>
<dbReference type="GO" id="GO:0005759">
    <property type="term" value="C:mitochondrial matrix"/>
    <property type="evidence" value="ECO:0007669"/>
    <property type="project" value="TreeGrafter"/>
</dbReference>
<dbReference type="GO" id="GO:0016887">
    <property type="term" value="F:ATP hydrolysis activity"/>
    <property type="evidence" value="ECO:0007669"/>
    <property type="project" value="InterPro"/>
</dbReference>
<dbReference type="Pfam" id="PF02190">
    <property type="entry name" value="LON_substr_bdg"/>
    <property type="match status" value="1"/>
</dbReference>
<dbReference type="EMBL" id="KB932201">
    <property type="protein sequence ID" value="KCV72580.1"/>
    <property type="molecule type" value="Genomic_DNA"/>
</dbReference>
<dbReference type="PROSITE" id="PS51787">
    <property type="entry name" value="LON_N"/>
    <property type="match status" value="1"/>
</dbReference>
<evidence type="ECO:0000259" key="8">
    <source>
        <dbReference type="PROSITE" id="PS51786"/>
    </source>
</evidence>
<dbReference type="SMART" id="SM00382">
    <property type="entry name" value="AAA"/>
    <property type="match status" value="1"/>
</dbReference>
<dbReference type="InterPro" id="IPR014721">
    <property type="entry name" value="Ribsml_uS5_D2-typ_fold_subgr"/>
</dbReference>
<dbReference type="PROSITE" id="PS51786">
    <property type="entry name" value="LON_PROTEOLYTIC"/>
    <property type="match status" value="1"/>
</dbReference>
<dbReference type="InterPro" id="IPR046336">
    <property type="entry name" value="Lon_prtase_N_sf"/>
</dbReference>
<dbReference type="InterPro" id="IPR027417">
    <property type="entry name" value="P-loop_NTPase"/>
</dbReference>
<dbReference type="Pfam" id="PF00004">
    <property type="entry name" value="AAA"/>
    <property type="match status" value="1"/>
</dbReference>
<keyword evidence="1 6" id="KW-0645">Protease</keyword>
<accession>A0A058ZDV5</accession>
<dbReference type="GO" id="GO:0005524">
    <property type="term" value="F:ATP binding"/>
    <property type="evidence" value="ECO:0007669"/>
    <property type="project" value="UniProtKB-KW"/>
</dbReference>
<organism evidence="10">
    <name type="scientific">Fonticula alba</name>
    <name type="common">Slime mold</name>
    <dbReference type="NCBI Taxonomy" id="691883"/>
    <lineage>
        <taxon>Eukaryota</taxon>
        <taxon>Rotosphaerida</taxon>
        <taxon>Fonticulaceae</taxon>
        <taxon>Fonticula</taxon>
    </lineage>
</organism>
<dbReference type="InterPro" id="IPR054594">
    <property type="entry name" value="Lon_lid"/>
</dbReference>
<feature type="region of interest" description="Disordered" evidence="7">
    <location>
        <begin position="664"/>
        <end position="692"/>
    </location>
</feature>
<evidence type="ECO:0000256" key="1">
    <source>
        <dbReference type="ARBA" id="ARBA00022670"/>
    </source>
</evidence>
<dbReference type="InterPro" id="IPR003959">
    <property type="entry name" value="ATPase_AAA_core"/>
</dbReference>
<dbReference type="GO" id="GO:0004252">
    <property type="term" value="F:serine-type endopeptidase activity"/>
    <property type="evidence" value="ECO:0007669"/>
    <property type="project" value="UniProtKB-UniRule"/>
</dbReference>
<evidence type="ECO:0008006" key="12">
    <source>
        <dbReference type="Google" id="ProtNLM"/>
    </source>
</evidence>
<feature type="domain" description="Lon N-terminal" evidence="9">
    <location>
        <begin position="172"/>
        <end position="432"/>
    </location>
</feature>
<dbReference type="Proteomes" id="UP000030693">
    <property type="component" value="Unassembled WGS sequence"/>
</dbReference>
<proteinExistence type="inferred from homology"/>